<gene>
    <name evidence="1" type="ORF">HC248_00250</name>
</gene>
<sequence length="45" mass="4839">MSQDLTLAPKTEMITFELAILPLAAELKGRGASNLLSVVVQQLNL</sequence>
<evidence type="ECO:0000313" key="1">
    <source>
        <dbReference type="EMBL" id="QJC54987.1"/>
    </source>
</evidence>
<proteinExistence type="predicted"/>
<dbReference type="EMBL" id="CP051461">
    <property type="protein sequence ID" value="QJC54987.1"/>
    <property type="molecule type" value="Genomic_DNA"/>
</dbReference>
<dbReference type="AlphaFoldDB" id="A0A6H2H5E4"/>
<organism evidence="1 2">
    <name type="scientific">Polaromonas vacuolata</name>
    <dbReference type="NCBI Taxonomy" id="37448"/>
    <lineage>
        <taxon>Bacteria</taxon>
        <taxon>Pseudomonadati</taxon>
        <taxon>Pseudomonadota</taxon>
        <taxon>Betaproteobacteria</taxon>
        <taxon>Burkholderiales</taxon>
        <taxon>Comamonadaceae</taxon>
        <taxon>Polaromonas</taxon>
    </lineage>
</organism>
<dbReference type="RefSeq" id="WP_168920912.1">
    <property type="nucleotide sequence ID" value="NZ_CP051461.1"/>
</dbReference>
<dbReference type="KEGG" id="pvac:HC248_00250"/>
<dbReference type="Proteomes" id="UP000502041">
    <property type="component" value="Chromosome"/>
</dbReference>
<keyword evidence="2" id="KW-1185">Reference proteome</keyword>
<name>A0A6H2H5E4_9BURK</name>
<reference evidence="1 2" key="1">
    <citation type="submission" date="2020-04" db="EMBL/GenBank/DDBJ databases">
        <title>Complete genome of a Psychrophilic, Marine, Gas Vacuolate Bacterium Polaromonas vacuolata KCTC 22033T.</title>
        <authorList>
            <person name="Hwang K."/>
            <person name="Kim K.M."/>
        </authorList>
    </citation>
    <scope>NUCLEOTIDE SEQUENCE [LARGE SCALE GENOMIC DNA]</scope>
    <source>
        <strain evidence="1 2">KCTC 22033</strain>
    </source>
</reference>
<accession>A0A6H2H5E4</accession>
<evidence type="ECO:0000313" key="2">
    <source>
        <dbReference type="Proteomes" id="UP000502041"/>
    </source>
</evidence>
<protein>
    <submittedName>
        <fullName evidence="1">Uncharacterized protein</fullName>
    </submittedName>
</protein>